<name>A0A4Y2KNF4_ARAVE</name>
<keyword evidence="2" id="KW-1185">Reference proteome</keyword>
<protein>
    <submittedName>
        <fullName evidence="1">Uncharacterized protein</fullName>
    </submittedName>
</protein>
<dbReference type="EMBL" id="BGPR01004770">
    <property type="protein sequence ID" value="GBN03147.1"/>
    <property type="molecule type" value="Genomic_DNA"/>
</dbReference>
<comment type="caution">
    <text evidence="1">The sequence shown here is derived from an EMBL/GenBank/DDBJ whole genome shotgun (WGS) entry which is preliminary data.</text>
</comment>
<proteinExistence type="predicted"/>
<dbReference type="AlphaFoldDB" id="A0A4Y2KNF4"/>
<dbReference type="Proteomes" id="UP000499080">
    <property type="component" value="Unassembled WGS sequence"/>
</dbReference>
<organism evidence="1 2">
    <name type="scientific">Araneus ventricosus</name>
    <name type="common">Orbweaver spider</name>
    <name type="synonym">Epeira ventricosa</name>
    <dbReference type="NCBI Taxonomy" id="182803"/>
    <lineage>
        <taxon>Eukaryota</taxon>
        <taxon>Metazoa</taxon>
        <taxon>Ecdysozoa</taxon>
        <taxon>Arthropoda</taxon>
        <taxon>Chelicerata</taxon>
        <taxon>Arachnida</taxon>
        <taxon>Araneae</taxon>
        <taxon>Araneomorphae</taxon>
        <taxon>Entelegynae</taxon>
        <taxon>Araneoidea</taxon>
        <taxon>Araneidae</taxon>
        <taxon>Araneus</taxon>
    </lineage>
</organism>
<reference evidence="1 2" key="1">
    <citation type="journal article" date="2019" name="Sci. Rep.">
        <title>Orb-weaving spider Araneus ventricosus genome elucidates the spidroin gene catalogue.</title>
        <authorList>
            <person name="Kono N."/>
            <person name="Nakamura H."/>
            <person name="Ohtoshi R."/>
            <person name="Moran D.A.P."/>
            <person name="Shinohara A."/>
            <person name="Yoshida Y."/>
            <person name="Fujiwara M."/>
            <person name="Mori M."/>
            <person name="Tomita M."/>
            <person name="Arakawa K."/>
        </authorList>
    </citation>
    <scope>NUCLEOTIDE SEQUENCE [LARGE SCALE GENOMIC DNA]</scope>
</reference>
<sequence length="253" mass="28779">MLVERLSPRWSSTGLTPFLGRPGSIFTNPTLIHQRQKISQHHWLALASPSPSKRFLGLVDFCLKDDDMMSLPQVVALRFFRGVASASSIANKWVCLVFGKYRVISIKFGLNYKSKSQNFFSSQKEYDLENICASDYDRWDIYVSVRTRGYIFHRKTPLFWDFKRMDPKKGYNVENTSMLIEPVLGNEILVPDKCLEPRLGTKSGLYAGAPDFLLELLQQSLSFASSMGIVIQEDDNITQHARAFASDGFTMAQ</sequence>
<evidence type="ECO:0000313" key="1">
    <source>
        <dbReference type="EMBL" id="GBN03147.1"/>
    </source>
</evidence>
<gene>
    <name evidence="1" type="ORF">AVEN_78165_1</name>
</gene>
<accession>A0A4Y2KNF4</accession>
<evidence type="ECO:0000313" key="2">
    <source>
        <dbReference type="Proteomes" id="UP000499080"/>
    </source>
</evidence>